<dbReference type="AlphaFoldDB" id="B8BDN8"/>
<evidence type="ECO:0000256" key="8">
    <source>
        <dbReference type="ARBA" id="ARBA00022989"/>
    </source>
</evidence>
<evidence type="ECO:0000313" key="12">
    <source>
        <dbReference type="Proteomes" id="UP000007015"/>
    </source>
</evidence>
<dbReference type="PANTHER" id="PTHR13050">
    <property type="entry name" value="USE1-LIKE PROTEIN"/>
    <property type="match status" value="1"/>
</dbReference>
<feature type="transmembrane region" description="Helical" evidence="10">
    <location>
        <begin position="334"/>
        <end position="353"/>
    </location>
</feature>
<dbReference type="GO" id="GO:0005789">
    <property type="term" value="C:endoplasmic reticulum membrane"/>
    <property type="evidence" value="ECO:0007669"/>
    <property type="project" value="UniProtKB-SubCell"/>
</dbReference>
<evidence type="ECO:0000256" key="5">
    <source>
        <dbReference type="ARBA" id="ARBA00022824"/>
    </source>
</evidence>
<comment type="similarity">
    <text evidence="2">Belongs to the USE1 family.</text>
</comment>
<dbReference type="GO" id="GO:0005484">
    <property type="term" value="F:SNAP receptor activity"/>
    <property type="evidence" value="ECO:0007669"/>
    <property type="project" value="TreeGrafter"/>
</dbReference>
<dbReference type="HOGENOM" id="CLU_066759_0_0_1"/>
<gene>
    <name evidence="11" type="ORF">OsI_30644</name>
</gene>
<reference evidence="11 12" key="1">
    <citation type="journal article" date="2005" name="PLoS Biol.">
        <title>The genomes of Oryza sativa: a history of duplications.</title>
        <authorList>
            <person name="Yu J."/>
            <person name="Wang J."/>
            <person name="Lin W."/>
            <person name="Li S."/>
            <person name="Li H."/>
            <person name="Zhou J."/>
            <person name="Ni P."/>
            <person name="Dong W."/>
            <person name="Hu S."/>
            <person name="Zeng C."/>
            <person name="Zhang J."/>
            <person name="Zhang Y."/>
            <person name="Li R."/>
            <person name="Xu Z."/>
            <person name="Li S."/>
            <person name="Li X."/>
            <person name="Zheng H."/>
            <person name="Cong L."/>
            <person name="Lin L."/>
            <person name="Yin J."/>
            <person name="Geng J."/>
            <person name="Li G."/>
            <person name="Shi J."/>
            <person name="Liu J."/>
            <person name="Lv H."/>
            <person name="Li J."/>
            <person name="Wang J."/>
            <person name="Deng Y."/>
            <person name="Ran L."/>
            <person name="Shi X."/>
            <person name="Wang X."/>
            <person name="Wu Q."/>
            <person name="Li C."/>
            <person name="Ren X."/>
            <person name="Wang J."/>
            <person name="Wang X."/>
            <person name="Li D."/>
            <person name="Liu D."/>
            <person name="Zhang X."/>
            <person name="Ji Z."/>
            <person name="Zhao W."/>
            <person name="Sun Y."/>
            <person name="Zhang Z."/>
            <person name="Bao J."/>
            <person name="Han Y."/>
            <person name="Dong L."/>
            <person name="Ji J."/>
            <person name="Chen P."/>
            <person name="Wu S."/>
            <person name="Liu J."/>
            <person name="Xiao Y."/>
            <person name="Bu D."/>
            <person name="Tan J."/>
            <person name="Yang L."/>
            <person name="Ye C."/>
            <person name="Zhang J."/>
            <person name="Xu J."/>
            <person name="Zhou Y."/>
            <person name="Yu Y."/>
            <person name="Zhang B."/>
            <person name="Zhuang S."/>
            <person name="Wei H."/>
            <person name="Liu B."/>
            <person name="Lei M."/>
            <person name="Yu H."/>
            <person name="Li Y."/>
            <person name="Xu H."/>
            <person name="Wei S."/>
            <person name="He X."/>
            <person name="Fang L."/>
            <person name="Zhang Z."/>
            <person name="Zhang Y."/>
            <person name="Huang X."/>
            <person name="Su Z."/>
            <person name="Tong W."/>
            <person name="Li J."/>
            <person name="Tong Z."/>
            <person name="Li S."/>
            <person name="Ye J."/>
            <person name="Wang L."/>
            <person name="Fang L."/>
            <person name="Lei T."/>
            <person name="Chen C."/>
            <person name="Chen H."/>
            <person name="Xu Z."/>
            <person name="Li H."/>
            <person name="Huang H."/>
            <person name="Zhang F."/>
            <person name="Xu H."/>
            <person name="Li N."/>
            <person name="Zhao C."/>
            <person name="Li S."/>
            <person name="Dong L."/>
            <person name="Huang Y."/>
            <person name="Li L."/>
            <person name="Xi Y."/>
            <person name="Qi Q."/>
            <person name="Li W."/>
            <person name="Zhang B."/>
            <person name="Hu W."/>
            <person name="Zhang Y."/>
            <person name="Tian X."/>
            <person name="Jiao Y."/>
            <person name="Liang X."/>
            <person name="Jin J."/>
            <person name="Gao L."/>
            <person name="Zheng W."/>
            <person name="Hao B."/>
            <person name="Liu S."/>
            <person name="Wang W."/>
            <person name="Yuan L."/>
            <person name="Cao M."/>
            <person name="McDermott J."/>
            <person name="Samudrala R."/>
            <person name="Wang J."/>
            <person name="Wong G.K."/>
            <person name="Yang H."/>
        </authorList>
    </citation>
    <scope>NUCLEOTIDE SEQUENCE [LARGE SCALE GENOMIC DNA]</scope>
    <source>
        <strain evidence="12">cv. 93-11</strain>
    </source>
</reference>
<dbReference type="GO" id="GO:0015031">
    <property type="term" value="P:protein transport"/>
    <property type="evidence" value="ECO:0007669"/>
    <property type="project" value="UniProtKB-KW"/>
</dbReference>
<keyword evidence="12" id="KW-1185">Reference proteome</keyword>
<evidence type="ECO:0000256" key="4">
    <source>
        <dbReference type="ARBA" id="ARBA00022692"/>
    </source>
</evidence>
<accession>B8BDN8</accession>
<keyword evidence="4 10" id="KW-0812">Transmembrane</keyword>
<dbReference type="Pfam" id="PF09753">
    <property type="entry name" value="Use1"/>
    <property type="match status" value="1"/>
</dbReference>
<dbReference type="GO" id="GO:0006890">
    <property type="term" value="P:retrograde vesicle-mediated transport, Golgi to endoplasmic reticulum"/>
    <property type="evidence" value="ECO:0007669"/>
    <property type="project" value="TreeGrafter"/>
</dbReference>
<organism evidence="11 12">
    <name type="scientific">Oryza sativa subsp. indica</name>
    <name type="common">Rice</name>
    <dbReference type="NCBI Taxonomy" id="39946"/>
    <lineage>
        <taxon>Eukaryota</taxon>
        <taxon>Viridiplantae</taxon>
        <taxon>Streptophyta</taxon>
        <taxon>Embryophyta</taxon>
        <taxon>Tracheophyta</taxon>
        <taxon>Spermatophyta</taxon>
        <taxon>Magnoliopsida</taxon>
        <taxon>Liliopsida</taxon>
        <taxon>Poales</taxon>
        <taxon>Poaceae</taxon>
        <taxon>BOP clade</taxon>
        <taxon>Oryzoideae</taxon>
        <taxon>Oryzeae</taxon>
        <taxon>Oryzinae</taxon>
        <taxon>Oryza</taxon>
        <taxon>Oryza sativa</taxon>
    </lineage>
</organism>
<dbReference type="EMBL" id="CM000134">
    <property type="protein sequence ID" value="EEC84226.1"/>
    <property type="molecule type" value="Genomic_DNA"/>
</dbReference>
<protein>
    <submittedName>
        <fullName evidence="11">Uncharacterized protein</fullName>
    </submittedName>
</protein>
<keyword evidence="9 10" id="KW-0472">Membrane</keyword>
<dbReference type="STRING" id="39946.B8BDN8"/>
<evidence type="ECO:0000256" key="6">
    <source>
        <dbReference type="ARBA" id="ARBA00022892"/>
    </source>
</evidence>
<comment type="subcellular location">
    <subcellularLocation>
        <location evidence="1">Endoplasmic reticulum membrane</location>
        <topology evidence="1">Single-pass type IV membrane protein</topology>
    </subcellularLocation>
</comment>
<evidence type="ECO:0000256" key="9">
    <source>
        <dbReference type="ARBA" id="ARBA00023136"/>
    </source>
</evidence>
<dbReference type="Gramene" id="BGIOSGA030107-TA">
    <property type="protein sequence ID" value="BGIOSGA030107-PA"/>
    <property type="gene ID" value="BGIOSGA030107"/>
</dbReference>
<keyword evidence="6" id="KW-0931">ER-Golgi transport</keyword>
<proteinExistence type="inferred from homology"/>
<evidence type="ECO:0000256" key="7">
    <source>
        <dbReference type="ARBA" id="ARBA00022927"/>
    </source>
</evidence>
<evidence type="ECO:0000256" key="10">
    <source>
        <dbReference type="SAM" id="Phobius"/>
    </source>
</evidence>
<dbReference type="InterPro" id="IPR019150">
    <property type="entry name" value="Vesicle_transport_protein_Use1"/>
</dbReference>
<evidence type="ECO:0000256" key="3">
    <source>
        <dbReference type="ARBA" id="ARBA00022448"/>
    </source>
</evidence>
<sequence length="356" mass="39606">MVQQRGCSAEEGGGGVDLVRTLPREQAKARTAWQRGEVRSQHGSNKARHVTITGAGSLVNGWLHGDGRWRLSITVGDVGCRIRPWPQLPRAYPLAQPPASVVATHRVCCRLPPKIDISYFCGQQTSSWRYPTMGISKTEVNLLRLLDSAPRQQNQAKLIHYVTTSRELLEKLAAENTSEGISSTAIGRLNEYSERFEELAARLASLVPGYENAVEAIRKEESYLEGEQIRSPIALSPGLRRRLTAQLEIEQPTNAKERNVAEPLRLDAAAQANIEKHRNLQLKDSSLMMNQSVQATEKILDSTERAVAYSLAGTDRANARAVEVSSLTSKTTCFHWFLLFVMTCMFIMVVLLIRVT</sequence>
<dbReference type="GO" id="GO:0031201">
    <property type="term" value="C:SNARE complex"/>
    <property type="evidence" value="ECO:0007669"/>
    <property type="project" value="TreeGrafter"/>
</dbReference>
<keyword evidence="8 10" id="KW-1133">Transmembrane helix</keyword>
<dbReference type="OMA" id="CFQWFLL"/>
<evidence type="ECO:0000256" key="1">
    <source>
        <dbReference type="ARBA" id="ARBA00004163"/>
    </source>
</evidence>
<keyword evidence="5" id="KW-0256">Endoplasmic reticulum</keyword>
<keyword evidence="3" id="KW-0813">Transport</keyword>
<evidence type="ECO:0000256" key="2">
    <source>
        <dbReference type="ARBA" id="ARBA00007891"/>
    </source>
</evidence>
<keyword evidence="7" id="KW-0653">Protein transport</keyword>
<name>B8BDN8_ORYSI</name>
<evidence type="ECO:0000313" key="11">
    <source>
        <dbReference type="EMBL" id="EEC84226.1"/>
    </source>
</evidence>
<dbReference type="PANTHER" id="PTHR13050:SF8">
    <property type="entry name" value="OS09G0272500 PROTEIN"/>
    <property type="match status" value="1"/>
</dbReference>
<dbReference type="Proteomes" id="UP000007015">
    <property type="component" value="Chromosome 9"/>
</dbReference>